<keyword evidence="3" id="KW-1185">Reference proteome</keyword>
<evidence type="ECO:0000256" key="1">
    <source>
        <dbReference type="SAM" id="MobiDB-lite"/>
    </source>
</evidence>
<evidence type="ECO:0000313" key="3">
    <source>
        <dbReference type="Proteomes" id="UP000242791"/>
    </source>
</evidence>
<dbReference type="AlphaFoldDB" id="A0A1J9Q734"/>
<dbReference type="OrthoDB" id="4186102at2759"/>
<sequence length="102" mass="11536">KPNKNTHATDGDSFVRCFDPGTSSPHILLHRAAARRCLEFLLWSPIWFSEDAVANIAPDQLNLYKKKPDTDLASGPSQTRKRARSPSPKPRRTSRPKKPRQC</sequence>
<comment type="caution">
    <text evidence="2">The sequence shown here is derived from an EMBL/GenBank/DDBJ whole genome shotgun (WGS) entry which is preliminary data.</text>
</comment>
<dbReference type="Proteomes" id="UP000242791">
    <property type="component" value="Unassembled WGS sequence"/>
</dbReference>
<accession>A0A1J9Q734</accession>
<reference evidence="2 3" key="1">
    <citation type="submission" date="2015-08" db="EMBL/GenBank/DDBJ databases">
        <title>Emmonsia species relationships and genome sequence.</title>
        <authorList>
            <person name="Cuomo C.A."/>
            <person name="Schwartz I.S."/>
            <person name="Kenyon C."/>
            <person name="De Hoog G.S."/>
            <person name="Govender N.P."/>
            <person name="Botha A."/>
            <person name="Moreno L."/>
            <person name="De Vries M."/>
            <person name="Munoz J.F."/>
            <person name="Stielow J.B."/>
        </authorList>
    </citation>
    <scope>NUCLEOTIDE SEQUENCE [LARGE SCALE GENOMIC DNA]</scope>
    <source>
        <strain evidence="2 3">EI222</strain>
    </source>
</reference>
<dbReference type="VEuPathDB" id="FungiDB:ACJ73_09482"/>
<organism evidence="2 3">
    <name type="scientific">Blastomyces percursus</name>
    <dbReference type="NCBI Taxonomy" id="1658174"/>
    <lineage>
        <taxon>Eukaryota</taxon>
        <taxon>Fungi</taxon>
        <taxon>Dikarya</taxon>
        <taxon>Ascomycota</taxon>
        <taxon>Pezizomycotina</taxon>
        <taxon>Eurotiomycetes</taxon>
        <taxon>Eurotiomycetidae</taxon>
        <taxon>Onygenales</taxon>
        <taxon>Ajellomycetaceae</taxon>
        <taxon>Blastomyces</taxon>
    </lineage>
</organism>
<proteinExistence type="predicted"/>
<protein>
    <submittedName>
        <fullName evidence="2">Uncharacterized protein</fullName>
    </submittedName>
</protein>
<feature type="region of interest" description="Disordered" evidence="1">
    <location>
        <begin position="66"/>
        <end position="102"/>
    </location>
</feature>
<name>A0A1J9Q734_9EURO</name>
<gene>
    <name evidence="2" type="ORF">ACJ73_09482</name>
</gene>
<evidence type="ECO:0000313" key="2">
    <source>
        <dbReference type="EMBL" id="OJD11740.1"/>
    </source>
</evidence>
<feature type="non-terminal residue" evidence="2">
    <location>
        <position position="1"/>
    </location>
</feature>
<dbReference type="EMBL" id="LGTZ01002697">
    <property type="protein sequence ID" value="OJD11740.1"/>
    <property type="molecule type" value="Genomic_DNA"/>
</dbReference>
<feature type="compositionally biased region" description="Basic residues" evidence="1">
    <location>
        <begin position="79"/>
        <end position="102"/>
    </location>
</feature>